<name>A0ABR5SCP7_9BACT</name>
<evidence type="ECO:0000256" key="4">
    <source>
        <dbReference type="ARBA" id="ARBA00022692"/>
    </source>
</evidence>
<dbReference type="RefSeq" id="WP_085053227.1">
    <property type="nucleotide sequence ID" value="NZ_LNQR01000100.1"/>
</dbReference>
<keyword evidence="4 7" id="KW-0812">Transmembrane</keyword>
<dbReference type="CDD" id="cd17325">
    <property type="entry name" value="MFS_MdtG_SLC18_like"/>
    <property type="match status" value="1"/>
</dbReference>
<feature type="transmembrane region" description="Helical" evidence="7">
    <location>
        <begin position="133"/>
        <end position="154"/>
    </location>
</feature>
<dbReference type="PANTHER" id="PTHR23517:SF3">
    <property type="entry name" value="INTEGRAL MEMBRANE TRANSPORT PROTEIN"/>
    <property type="match status" value="1"/>
</dbReference>
<comment type="caution">
    <text evidence="9">The sequence shown here is derived from an EMBL/GenBank/DDBJ whole genome shotgun (WGS) entry which is preliminary data.</text>
</comment>
<feature type="transmembrane region" description="Helical" evidence="7">
    <location>
        <begin position="308"/>
        <end position="330"/>
    </location>
</feature>
<feature type="transmembrane region" description="Helical" evidence="7">
    <location>
        <begin position="37"/>
        <end position="58"/>
    </location>
</feature>
<evidence type="ECO:0000259" key="8">
    <source>
        <dbReference type="PROSITE" id="PS50850"/>
    </source>
</evidence>
<organism evidence="9 10">
    <name type="scientific">Candidatus Magnetominusculus xianensis</name>
    <dbReference type="NCBI Taxonomy" id="1748249"/>
    <lineage>
        <taxon>Bacteria</taxon>
        <taxon>Pseudomonadati</taxon>
        <taxon>Nitrospirota</taxon>
        <taxon>Nitrospiria</taxon>
        <taxon>Nitrospirales</taxon>
        <taxon>Nitrospiraceae</taxon>
        <taxon>Candidatus Magnetominusculus</taxon>
    </lineage>
</organism>
<dbReference type="Proteomes" id="UP000060487">
    <property type="component" value="Unassembled WGS sequence"/>
</dbReference>
<dbReference type="PROSITE" id="PS50850">
    <property type="entry name" value="MFS"/>
    <property type="match status" value="1"/>
</dbReference>
<feature type="transmembrane region" description="Helical" evidence="7">
    <location>
        <begin position="342"/>
        <end position="366"/>
    </location>
</feature>
<evidence type="ECO:0000313" key="10">
    <source>
        <dbReference type="Proteomes" id="UP000060487"/>
    </source>
</evidence>
<evidence type="ECO:0000256" key="6">
    <source>
        <dbReference type="ARBA" id="ARBA00023136"/>
    </source>
</evidence>
<accession>A0ABR5SCP7</accession>
<dbReference type="SUPFAM" id="SSF103473">
    <property type="entry name" value="MFS general substrate transporter"/>
    <property type="match status" value="1"/>
</dbReference>
<keyword evidence="2" id="KW-0813">Transport</keyword>
<protein>
    <submittedName>
        <fullName evidence="9">MFS transporter</fullName>
    </submittedName>
</protein>
<reference evidence="9 10" key="1">
    <citation type="submission" date="2015-11" db="EMBL/GenBank/DDBJ databases">
        <authorList>
            <person name="Lin W."/>
        </authorList>
    </citation>
    <scope>NUCLEOTIDE SEQUENCE [LARGE SCALE GENOMIC DNA]</scope>
    <source>
        <strain evidence="9 10">HCH-1</strain>
    </source>
</reference>
<dbReference type="Gene3D" id="1.20.1250.20">
    <property type="entry name" value="MFS general substrate transporter like domains"/>
    <property type="match status" value="1"/>
</dbReference>
<comment type="subcellular location">
    <subcellularLocation>
        <location evidence="1">Cell membrane</location>
        <topology evidence="1">Multi-pass membrane protein</topology>
    </subcellularLocation>
</comment>
<evidence type="ECO:0000256" key="1">
    <source>
        <dbReference type="ARBA" id="ARBA00004651"/>
    </source>
</evidence>
<sequence length="399" mass="42303">MSAYVILCVSGLFAIFSTTMAKSPVLPLYASYLGVGPSGIGVIASISPLSGILFSIPAGILAERYGSRRMLLVSAGIFVTAPLCYLLASNVFYLSVVRFYHGLATTIFVPVSMSVISRLYADRKGEMLGMFSSSTLIGRFIAPIVGGVVIGLLASDPRSGFNAVYVICAAAGGVAAIFFIRLPEDRDAHSKSQIKSQNNSQRGDMAKTLRELFTRRAILTTSCVEAAVSFSYGTFETFLPLHLISKGLGPYEIGAVLSVQIISIALSKPVMGRFSDKYGRINQIIVGLMLCAIFSGLIHYAYNLVSGIVISILFGLCISVVTSAASALIADLSHKEQLSSSMGIFASVMDIGHTAGPLASGIVAAYMGLGRVFLVSSSVLAAALIMFMAYRKIIKCELN</sequence>
<proteinExistence type="predicted"/>
<evidence type="ECO:0000256" key="2">
    <source>
        <dbReference type="ARBA" id="ARBA00022448"/>
    </source>
</evidence>
<dbReference type="EMBL" id="LNQR01000100">
    <property type="protein sequence ID" value="KWT81180.1"/>
    <property type="molecule type" value="Genomic_DNA"/>
</dbReference>
<feature type="transmembrane region" description="Helical" evidence="7">
    <location>
        <begin position="70"/>
        <end position="93"/>
    </location>
</feature>
<keyword evidence="5 7" id="KW-1133">Transmembrane helix</keyword>
<evidence type="ECO:0000256" key="7">
    <source>
        <dbReference type="SAM" id="Phobius"/>
    </source>
</evidence>
<keyword evidence="6 7" id="KW-0472">Membrane</keyword>
<feature type="transmembrane region" description="Helical" evidence="7">
    <location>
        <begin position="160"/>
        <end position="182"/>
    </location>
</feature>
<evidence type="ECO:0000256" key="5">
    <source>
        <dbReference type="ARBA" id="ARBA00022989"/>
    </source>
</evidence>
<dbReference type="InterPro" id="IPR036259">
    <property type="entry name" value="MFS_trans_sf"/>
</dbReference>
<evidence type="ECO:0000313" key="9">
    <source>
        <dbReference type="EMBL" id="KWT81180.1"/>
    </source>
</evidence>
<dbReference type="InterPro" id="IPR011701">
    <property type="entry name" value="MFS"/>
</dbReference>
<dbReference type="Pfam" id="PF07690">
    <property type="entry name" value="MFS_1"/>
    <property type="match status" value="1"/>
</dbReference>
<feature type="transmembrane region" description="Helical" evidence="7">
    <location>
        <begin position="99"/>
        <end position="121"/>
    </location>
</feature>
<feature type="transmembrane region" description="Helical" evidence="7">
    <location>
        <begin position="283"/>
        <end position="302"/>
    </location>
</feature>
<evidence type="ECO:0000256" key="3">
    <source>
        <dbReference type="ARBA" id="ARBA00022475"/>
    </source>
</evidence>
<dbReference type="InterPro" id="IPR020846">
    <property type="entry name" value="MFS_dom"/>
</dbReference>
<feature type="transmembrane region" description="Helical" evidence="7">
    <location>
        <begin position="372"/>
        <end position="390"/>
    </location>
</feature>
<feature type="domain" description="Major facilitator superfamily (MFS) profile" evidence="8">
    <location>
        <begin position="3"/>
        <end position="395"/>
    </location>
</feature>
<keyword evidence="3" id="KW-1003">Cell membrane</keyword>
<gene>
    <name evidence="9" type="ORF">ASN18_2604</name>
</gene>
<dbReference type="PANTHER" id="PTHR23517">
    <property type="entry name" value="RESISTANCE PROTEIN MDTM, PUTATIVE-RELATED-RELATED"/>
    <property type="match status" value="1"/>
</dbReference>
<dbReference type="InterPro" id="IPR050171">
    <property type="entry name" value="MFS_Transporters"/>
</dbReference>
<keyword evidence="10" id="KW-1185">Reference proteome</keyword>